<dbReference type="SUPFAM" id="SSF103473">
    <property type="entry name" value="MFS general substrate transporter"/>
    <property type="match status" value="1"/>
</dbReference>
<dbReference type="InterPro" id="IPR011701">
    <property type="entry name" value="MFS"/>
</dbReference>
<gene>
    <name evidence="7" type="ORF">DDQ50_14780</name>
</gene>
<evidence type="ECO:0000313" key="7">
    <source>
        <dbReference type="EMBL" id="PVZ93652.1"/>
    </source>
</evidence>
<feature type="transmembrane region" description="Helical" evidence="5">
    <location>
        <begin position="356"/>
        <end position="374"/>
    </location>
</feature>
<proteinExistence type="predicted"/>
<organism evidence="7 8">
    <name type="scientific">Amnibacterium flavum</name>
    <dbReference type="NCBI Taxonomy" id="2173173"/>
    <lineage>
        <taxon>Bacteria</taxon>
        <taxon>Bacillati</taxon>
        <taxon>Actinomycetota</taxon>
        <taxon>Actinomycetes</taxon>
        <taxon>Micrococcales</taxon>
        <taxon>Microbacteriaceae</taxon>
        <taxon>Amnibacterium</taxon>
    </lineage>
</organism>
<name>A0A2V1HPW9_9MICO</name>
<comment type="subcellular location">
    <subcellularLocation>
        <location evidence="1">Cell membrane</location>
        <topology evidence="1">Multi-pass membrane protein</topology>
    </subcellularLocation>
</comment>
<dbReference type="PRINTS" id="PR01036">
    <property type="entry name" value="TCRTETB"/>
</dbReference>
<dbReference type="PANTHER" id="PTHR42718:SF35">
    <property type="entry name" value="BLL0718 PROTEIN"/>
    <property type="match status" value="1"/>
</dbReference>
<evidence type="ECO:0000256" key="4">
    <source>
        <dbReference type="ARBA" id="ARBA00023136"/>
    </source>
</evidence>
<feature type="transmembrane region" description="Helical" evidence="5">
    <location>
        <begin position="191"/>
        <end position="210"/>
    </location>
</feature>
<feature type="transmembrane region" description="Helical" evidence="5">
    <location>
        <begin position="98"/>
        <end position="118"/>
    </location>
</feature>
<evidence type="ECO:0000256" key="3">
    <source>
        <dbReference type="ARBA" id="ARBA00022989"/>
    </source>
</evidence>
<evidence type="ECO:0000256" key="1">
    <source>
        <dbReference type="ARBA" id="ARBA00004651"/>
    </source>
</evidence>
<feature type="transmembrane region" description="Helical" evidence="5">
    <location>
        <begin position="395"/>
        <end position="418"/>
    </location>
</feature>
<feature type="transmembrane region" description="Helical" evidence="5">
    <location>
        <begin position="330"/>
        <end position="350"/>
    </location>
</feature>
<keyword evidence="8" id="KW-1185">Reference proteome</keyword>
<feature type="transmembrane region" description="Helical" evidence="5">
    <location>
        <begin position="158"/>
        <end position="179"/>
    </location>
</feature>
<feature type="transmembrane region" description="Helical" evidence="5">
    <location>
        <begin position="73"/>
        <end position="92"/>
    </location>
</feature>
<evidence type="ECO:0000313" key="8">
    <source>
        <dbReference type="Proteomes" id="UP000244893"/>
    </source>
</evidence>
<dbReference type="EMBL" id="QEOP01000003">
    <property type="protein sequence ID" value="PVZ93652.1"/>
    <property type="molecule type" value="Genomic_DNA"/>
</dbReference>
<keyword evidence="3 5" id="KW-1133">Transmembrane helix</keyword>
<dbReference type="InterPro" id="IPR036259">
    <property type="entry name" value="MFS_trans_sf"/>
</dbReference>
<dbReference type="Proteomes" id="UP000244893">
    <property type="component" value="Unassembled WGS sequence"/>
</dbReference>
<feature type="transmembrane region" description="Helical" evidence="5">
    <location>
        <begin position="292"/>
        <end position="318"/>
    </location>
</feature>
<feature type="transmembrane region" description="Helical" evidence="5">
    <location>
        <begin position="216"/>
        <end position="237"/>
    </location>
</feature>
<accession>A0A2V1HPW9</accession>
<dbReference type="PANTHER" id="PTHR42718">
    <property type="entry name" value="MAJOR FACILITATOR SUPERFAMILY MULTIDRUG TRANSPORTER MFSC"/>
    <property type="match status" value="1"/>
</dbReference>
<dbReference type="RefSeq" id="WP_116757635.1">
    <property type="nucleotide sequence ID" value="NZ_JBHUEX010000001.1"/>
</dbReference>
<feature type="domain" description="Major facilitator superfamily (MFS) profile" evidence="6">
    <location>
        <begin position="7"/>
        <end position="457"/>
    </location>
</feature>
<keyword evidence="2 5" id="KW-0812">Transmembrane</keyword>
<sequence>MPNPRVVIAVLALAGMSASFMQTIVLPIQSELPELLNSTREDTAWVITSTLLTASVVTPIAGRLGDMYGKRRIALALLAVLVLGSVIAAVSHGVPGLIVGRALQGAVMGVIPLGISILRDTLHEDRLGGAIALVSATLGIGGAIGLPVSAIVSESFDWHTLFWLSAVLGVVNFVLVLSFVPVSALRTPARFDWVGAVGLAVGLVGVLLAVSKGNEWGWAAPSTLALGLGGLVVLLAWGAFELRVRDPLVDLRVAARPAVLLTNLASITVGFAMFASNVVFPQLLELPVATGVGIGLSLLAASLVLMPSGLTMMVMSPVAARLSRVYGPKLLLVLGGGLLVVSYALSYFFATGWWQVLIINIVIGVGIGLAYAAMPTLIMRAVPAAETAAANGLNALMRSLGTSFASAAIGGLLALYSVDSGGVQTPTLEGFQLAYLIGGGGAVVGVIIALFIPRVVPADPRPSLPA</sequence>
<evidence type="ECO:0000256" key="2">
    <source>
        <dbReference type="ARBA" id="ARBA00022692"/>
    </source>
</evidence>
<evidence type="ECO:0000256" key="5">
    <source>
        <dbReference type="SAM" id="Phobius"/>
    </source>
</evidence>
<feature type="transmembrane region" description="Helical" evidence="5">
    <location>
        <begin position="130"/>
        <end position="152"/>
    </location>
</feature>
<protein>
    <submittedName>
        <fullName evidence="7">MFS transporter</fullName>
    </submittedName>
</protein>
<dbReference type="GO" id="GO:0005886">
    <property type="term" value="C:plasma membrane"/>
    <property type="evidence" value="ECO:0007669"/>
    <property type="project" value="UniProtKB-SubCell"/>
</dbReference>
<dbReference type="PROSITE" id="PS50850">
    <property type="entry name" value="MFS"/>
    <property type="match status" value="1"/>
</dbReference>
<dbReference type="AlphaFoldDB" id="A0A2V1HPW9"/>
<dbReference type="OrthoDB" id="4484751at2"/>
<feature type="transmembrane region" description="Helical" evidence="5">
    <location>
        <begin position="258"/>
        <end position="280"/>
    </location>
</feature>
<comment type="caution">
    <text evidence="7">The sequence shown here is derived from an EMBL/GenBank/DDBJ whole genome shotgun (WGS) entry which is preliminary data.</text>
</comment>
<reference evidence="7 8" key="1">
    <citation type="submission" date="2018-05" db="EMBL/GenBank/DDBJ databases">
        <title>Amnibacterium sp. M8JJ-5, whole genome shotgun sequence.</title>
        <authorList>
            <person name="Tuo L."/>
        </authorList>
    </citation>
    <scope>NUCLEOTIDE SEQUENCE [LARGE SCALE GENOMIC DNA]</scope>
    <source>
        <strain evidence="7 8">M8JJ-5</strain>
    </source>
</reference>
<keyword evidence="4 5" id="KW-0472">Membrane</keyword>
<dbReference type="GO" id="GO:0022857">
    <property type="term" value="F:transmembrane transporter activity"/>
    <property type="evidence" value="ECO:0007669"/>
    <property type="project" value="InterPro"/>
</dbReference>
<evidence type="ECO:0000259" key="6">
    <source>
        <dbReference type="PROSITE" id="PS50850"/>
    </source>
</evidence>
<dbReference type="InterPro" id="IPR020846">
    <property type="entry name" value="MFS_dom"/>
</dbReference>
<dbReference type="Gene3D" id="1.20.1250.20">
    <property type="entry name" value="MFS general substrate transporter like domains"/>
    <property type="match status" value="2"/>
</dbReference>
<dbReference type="Pfam" id="PF07690">
    <property type="entry name" value="MFS_1"/>
    <property type="match status" value="1"/>
</dbReference>
<feature type="transmembrane region" description="Helical" evidence="5">
    <location>
        <begin position="43"/>
        <end position="61"/>
    </location>
</feature>
<feature type="transmembrane region" description="Helical" evidence="5">
    <location>
        <begin position="430"/>
        <end position="452"/>
    </location>
</feature>